<sequence length="176" mass="19784">MKKRTVLIIMTIVMGIMLSACSSNNGNNASTNKPGNTASQEKPVQSKLTTKEMVDEMLKQVEQPMLMELTADMVKNLYHLDPAVVEQYTIMTPLMNVKTNEIAIFKVKDAKDIAAVETAVKKRATDVQKSFETYLPDQYENAKNYKLVTKGNYVLFIISDKAADLENIFNSFFDKA</sequence>
<reference evidence="1 2" key="1">
    <citation type="submission" date="2018-11" db="EMBL/GenBank/DDBJ databases">
        <title>Complete genome sequence of Paenibacillus baekrokdamisoli strain KCTC 33723.</title>
        <authorList>
            <person name="Kang S.W."/>
            <person name="Lee K.C."/>
            <person name="Kim K.K."/>
            <person name="Kim J.S."/>
            <person name="Kim D.S."/>
            <person name="Ko S.H."/>
            <person name="Yang S.H."/>
            <person name="Lee J.S."/>
        </authorList>
    </citation>
    <scope>NUCLEOTIDE SEQUENCE [LARGE SCALE GENOMIC DNA]</scope>
    <source>
        <strain evidence="1 2">KCTC 33723</strain>
    </source>
</reference>
<dbReference type="AlphaFoldDB" id="A0A3G9JJ12"/>
<dbReference type="InterPro" id="IPR025648">
    <property type="entry name" value="DUF4358"/>
</dbReference>
<keyword evidence="2" id="KW-1185">Reference proteome</keyword>
<dbReference type="RefSeq" id="WP_125661877.1">
    <property type="nucleotide sequence ID" value="NZ_AP019308.1"/>
</dbReference>
<organism evidence="1 2">
    <name type="scientific">Paenibacillus baekrokdamisoli</name>
    <dbReference type="NCBI Taxonomy" id="1712516"/>
    <lineage>
        <taxon>Bacteria</taxon>
        <taxon>Bacillati</taxon>
        <taxon>Bacillota</taxon>
        <taxon>Bacilli</taxon>
        <taxon>Bacillales</taxon>
        <taxon>Paenibacillaceae</taxon>
        <taxon>Paenibacillus</taxon>
    </lineage>
</organism>
<evidence type="ECO:0000313" key="2">
    <source>
        <dbReference type="Proteomes" id="UP000275368"/>
    </source>
</evidence>
<dbReference type="OrthoDB" id="2605982at2"/>
<dbReference type="PROSITE" id="PS51257">
    <property type="entry name" value="PROKAR_LIPOPROTEIN"/>
    <property type="match status" value="1"/>
</dbReference>
<dbReference type="Pfam" id="PF14270">
    <property type="entry name" value="DUF4358"/>
    <property type="match status" value="1"/>
</dbReference>
<dbReference type="EMBL" id="AP019308">
    <property type="protein sequence ID" value="BBH22964.1"/>
    <property type="molecule type" value="Genomic_DNA"/>
</dbReference>
<gene>
    <name evidence="1" type="ORF">Back11_43090</name>
</gene>
<protein>
    <submittedName>
        <fullName evidence="1">Uncharacterized protein</fullName>
    </submittedName>
</protein>
<dbReference type="Proteomes" id="UP000275368">
    <property type="component" value="Chromosome"/>
</dbReference>
<dbReference type="KEGG" id="pbk:Back11_43090"/>
<accession>A0A3G9JJ12</accession>
<proteinExistence type="predicted"/>
<evidence type="ECO:0000313" key="1">
    <source>
        <dbReference type="EMBL" id="BBH22964.1"/>
    </source>
</evidence>
<name>A0A3G9JJ12_9BACL</name>